<keyword evidence="3" id="KW-1185">Reference proteome</keyword>
<dbReference type="AlphaFoldDB" id="A0A167RJR5"/>
<feature type="region of interest" description="Disordered" evidence="1">
    <location>
        <begin position="1"/>
        <end position="54"/>
    </location>
</feature>
<accession>A0A167RJR5</accession>
<reference evidence="2 3" key="1">
    <citation type="journal article" date="2016" name="Mol. Biol. Evol.">
        <title>Comparative Genomics of Early-Diverging Mushroom-Forming Fungi Provides Insights into the Origins of Lignocellulose Decay Capabilities.</title>
        <authorList>
            <person name="Nagy L.G."/>
            <person name="Riley R."/>
            <person name="Tritt A."/>
            <person name="Adam C."/>
            <person name="Daum C."/>
            <person name="Floudas D."/>
            <person name="Sun H."/>
            <person name="Yadav J.S."/>
            <person name="Pangilinan J."/>
            <person name="Larsson K.H."/>
            <person name="Matsuura K."/>
            <person name="Barry K."/>
            <person name="Labutti K."/>
            <person name="Kuo R."/>
            <person name="Ohm R.A."/>
            <person name="Bhattacharya S.S."/>
            <person name="Shirouzu T."/>
            <person name="Yoshinaga Y."/>
            <person name="Martin F.M."/>
            <person name="Grigoriev I.V."/>
            <person name="Hibbett D.S."/>
        </authorList>
    </citation>
    <scope>NUCLEOTIDE SEQUENCE [LARGE SCALE GENOMIC DNA]</scope>
    <source>
        <strain evidence="2 3">TUFC12733</strain>
    </source>
</reference>
<dbReference type="EMBL" id="KV417268">
    <property type="protein sequence ID" value="KZP00986.1"/>
    <property type="molecule type" value="Genomic_DNA"/>
</dbReference>
<proteinExistence type="predicted"/>
<evidence type="ECO:0000313" key="3">
    <source>
        <dbReference type="Proteomes" id="UP000076738"/>
    </source>
</evidence>
<feature type="compositionally biased region" description="Pro residues" evidence="1">
    <location>
        <begin position="39"/>
        <end position="51"/>
    </location>
</feature>
<sequence length="231" mass="24857">MDSRQDEELLPLDEISEDSWDEEDSIHPSISPRPIGSPHIPPNSVLPPNSSPPYLASNQLLHDLALERARRLGLQATSDAVPVGTAIDVLRRPLEFPVTSPIFANQSAAITDDSAPPWRIEEGAFQASSTNHTSFASMPDGSGTTSAHTVQALPRHPPNLRITASAPNRPSEDAGITSSYPHRAKYCSAIVILFDANSKDGVVYARAKIKKNDLPDLAPAAVLLPLLENPL</sequence>
<dbReference type="Proteomes" id="UP000076738">
    <property type="component" value="Unassembled WGS sequence"/>
</dbReference>
<feature type="region of interest" description="Disordered" evidence="1">
    <location>
        <begin position="158"/>
        <end position="177"/>
    </location>
</feature>
<name>A0A167RJR5_CALVF</name>
<organism evidence="2 3">
    <name type="scientific">Calocera viscosa (strain TUFC12733)</name>
    <dbReference type="NCBI Taxonomy" id="1330018"/>
    <lineage>
        <taxon>Eukaryota</taxon>
        <taxon>Fungi</taxon>
        <taxon>Dikarya</taxon>
        <taxon>Basidiomycota</taxon>
        <taxon>Agaricomycotina</taxon>
        <taxon>Dacrymycetes</taxon>
        <taxon>Dacrymycetales</taxon>
        <taxon>Dacrymycetaceae</taxon>
        <taxon>Calocera</taxon>
    </lineage>
</organism>
<gene>
    <name evidence="2" type="ORF">CALVIDRAFT_560276</name>
</gene>
<evidence type="ECO:0000256" key="1">
    <source>
        <dbReference type="SAM" id="MobiDB-lite"/>
    </source>
</evidence>
<evidence type="ECO:0000313" key="2">
    <source>
        <dbReference type="EMBL" id="KZP00986.1"/>
    </source>
</evidence>
<feature type="compositionally biased region" description="Acidic residues" evidence="1">
    <location>
        <begin position="8"/>
        <end position="24"/>
    </location>
</feature>
<protein>
    <submittedName>
        <fullName evidence="2">Uncharacterized protein</fullName>
    </submittedName>
</protein>